<evidence type="ECO:0000313" key="1">
    <source>
        <dbReference type="EMBL" id="KAI3697825.1"/>
    </source>
</evidence>
<proteinExistence type="predicted"/>
<name>A0ACB8ZNX2_ARCLA</name>
<protein>
    <submittedName>
        <fullName evidence="1">Uncharacterized protein</fullName>
    </submittedName>
</protein>
<reference evidence="2" key="1">
    <citation type="journal article" date="2022" name="Mol. Ecol. Resour.">
        <title>The genomes of chicory, endive, great burdock and yacon provide insights into Asteraceae palaeo-polyploidization history and plant inulin production.</title>
        <authorList>
            <person name="Fan W."/>
            <person name="Wang S."/>
            <person name="Wang H."/>
            <person name="Wang A."/>
            <person name="Jiang F."/>
            <person name="Liu H."/>
            <person name="Zhao H."/>
            <person name="Xu D."/>
            <person name="Zhang Y."/>
        </authorList>
    </citation>
    <scope>NUCLEOTIDE SEQUENCE [LARGE SCALE GENOMIC DNA]</scope>
    <source>
        <strain evidence="2">cv. Niubang</strain>
    </source>
</reference>
<comment type="caution">
    <text evidence="1">The sequence shown here is derived from an EMBL/GenBank/DDBJ whole genome shotgun (WGS) entry which is preliminary data.</text>
</comment>
<gene>
    <name evidence="1" type="ORF">L6452_30922</name>
</gene>
<accession>A0ACB8ZNX2</accession>
<sequence>MENCKPIGTPMAPGTKIRTDPSGKSVDVRTYRGMIGSLMYLTSSRPDIMFSTCLCTRYHVDPKESHLAAIKRIFRYLKGTADLGLWYPKDTGFELIAYSDADHAVCMLDRKSTSAEYVAAASFCSQILWMRTQVRDYGFKFDKIPIYCDSKSAIAISANPVQHTKTKHIDVSCFDMILRLVQNDRSLQDHIVMTSADFMRFKTKRKDGYIVRIGKGSEAQLDRSVINFEEIKVKDQPKEEDCNQIELKKGKIVLLNLFVMILNPNGEIVRA</sequence>
<organism evidence="1 2">
    <name type="scientific">Arctium lappa</name>
    <name type="common">Greater burdock</name>
    <name type="synonym">Lappa major</name>
    <dbReference type="NCBI Taxonomy" id="4217"/>
    <lineage>
        <taxon>Eukaryota</taxon>
        <taxon>Viridiplantae</taxon>
        <taxon>Streptophyta</taxon>
        <taxon>Embryophyta</taxon>
        <taxon>Tracheophyta</taxon>
        <taxon>Spermatophyta</taxon>
        <taxon>Magnoliopsida</taxon>
        <taxon>eudicotyledons</taxon>
        <taxon>Gunneridae</taxon>
        <taxon>Pentapetalae</taxon>
        <taxon>asterids</taxon>
        <taxon>campanulids</taxon>
        <taxon>Asterales</taxon>
        <taxon>Asteraceae</taxon>
        <taxon>Carduoideae</taxon>
        <taxon>Cardueae</taxon>
        <taxon>Arctiinae</taxon>
        <taxon>Arctium</taxon>
    </lineage>
</organism>
<dbReference type="EMBL" id="CM042056">
    <property type="protein sequence ID" value="KAI3697825.1"/>
    <property type="molecule type" value="Genomic_DNA"/>
</dbReference>
<keyword evidence="2" id="KW-1185">Reference proteome</keyword>
<evidence type="ECO:0000313" key="2">
    <source>
        <dbReference type="Proteomes" id="UP001055879"/>
    </source>
</evidence>
<reference evidence="1 2" key="2">
    <citation type="journal article" date="2022" name="Mol. Ecol. Resour.">
        <title>The genomes of chicory, endive, great burdock and yacon provide insights into Asteraceae paleo-polyploidization history and plant inulin production.</title>
        <authorList>
            <person name="Fan W."/>
            <person name="Wang S."/>
            <person name="Wang H."/>
            <person name="Wang A."/>
            <person name="Jiang F."/>
            <person name="Liu H."/>
            <person name="Zhao H."/>
            <person name="Xu D."/>
            <person name="Zhang Y."/>
        </authorList>
    </citation>
    <scope>NUCLEOTIDE SEQUENCE [LARGE SCALE GENOMIC DNA]</scope>
    <source>
        <strain evidence="2">cv. Niubang</strain>
    </source>
</reference>
<dbReference type="Proteomes" id="UP001055879">
    <property type="component" value="Linkage Group LG10"/>
</dbReference>